<accession>A0A1X7AHC1</accession>
<evidence type="ECO:0000256" key="4">
    <source>
        <dbReference type="ARBA" id="ARBA00022989"/>
    </source>
</evidence>
<evidence type="ECO:0000256" key="2">
    <source>
        <dbReference type="ARBA" id="ARBA00022475"/>
    </source>
</evidence>
<reference evidence="7 8" key="1">
    <citation type="submission" date="2017-03" db="EMBL/GenBank/DDBJ databases">
        <authorList>
            <person name="Afonso C.L."/>
            <person name="Miller P.J."/>
            <person name="Scott M.A."/>
            <person name="Spackman E."/>
            <person name="Goraichik I."/>
            <person name="Dimitrov K.M."/>
            <person name="Suarez D.L."/>
            <person name="Swayne D.E."/>
        </authorList>
    </citation>
    <scope>NUCLEOTIDE SEQUENCE [LARGE SCALE GENOMIC DNA]</scope>
    <source>
        <strain evidence="7">SB41UT1</strain>
    </source>
</reference>
<evidence type="ECO:0000256" key="6">
    <source>
        <dbReference type="SAM" id="Phobius"/>
    </source>
</evidence>
<feature type="transmembrane region" description="Helical" evidence="6">
    <location>
        <begin position="374"/>
        <end position="396"/>
    </location>
</feature>
<dbReference type="GO" id="GO:0005886">
    <property type="term" value="C:plasma membrane"/>
    <property type="evidence" value="ECO:0007669"/>
    <property type="project" value="UniProtKB-SubCell"/>
</dbReference>
<evidence type="ECO:0000313" key="7">
    <source>
        <dbReference type="EMBL" id="SMA35545.1"/>
    </source>
</evidence>
<dbReference type="Pfam" id="PF03606">
    <property type="entry name" value="DcuC"/>
    <property type="match status" value="1"/>
</dbReference>
<name>A0A1X7AHC1_9GAMM</name>
<dbReference type="NCBIfam" id="NF008611">
    <property type="entry name" value="PRK11588.1"/>
    <property type="match status" value="1"/>
</dbReference>
<proteinExistence type="predicted"/>
<feature type="transmembrane region" description="Helical" evidence="6">
    <location>
        <begin position="192"/>
        <end position="211"/>
    </location>
</feature>
<dbReference type="AlphaFoldDB" id="A0A1X7AHC1"/>
<feature type="transmembrane region" description="Helical" evidence="6">
    <location>
        <begin position="475"/>
        <end position="495"/>
    </location>
</feature>
<sequence>MVKAASKWEMPDTLLLIFFIGLIAAVLTYVIPSGSFQTDTIKYMVDGAEKSRTVIDPDSFTYALTEAGDKIFGSVKLFDASGGLGLMNFPFQGLVSGSAVSVIVFMLLIGGAFGIVTQTGSIDRGIHRLIERTQGNERLFIPILFFFFSLGGAVFGMGEEAIAFALIIAPMMVRMGYDAITTVMVTYVATQVGFATSWMNPFSVVIAQGLAGVPVMSGSTFRIIMWAGFTLVGIGFTYLYARSIKNNPKASRSYLSDAYFRDGDHDKAAETQWSLGDTLVLLTIAATMVWVIWGVLMHGWYLSEIASQFFAMGFVVGLIGVVYRLNGMTANDAASAFKEGASMMMAPALLVGFAKGVLLLLGGGMDTPNTLNTILHGFGSVLSGFPGWLSAWLMYVFQSCFNFFVTSGSGQAALTMPLMAPLADISGVTRQVAVLTFQLGDGFTNLIVPTSASLMATLGVCRVDWRDWAKFVWKFVLLLFVISSVIVISAHIGGFA</sequence>
<keyword evidence="5 6" id="KW-0472">Membrane</keyword>
<evidence type="ECO:0000256" key="3">
    <source>
        <dbReference type="ARBA" id="ARBA00022692"/>
    </source>
</evidence>
<evidence type="ECO:0000256" key="5">
    <source>
        <dbReference type="ARBA" id="ARBA00023136"/>
    </source>
</evidence>
<evidence type="ECO:0008006" key="9">
    <source>
        <dbReference type="Google" id="ProtNLM"/>
    </source>
</evidence>
<evidence type="ECO:0000313" key="8">
    <source>
        <dbReference type="Proteomes" id="UP000196573"/>
    </source>
</evidence>
<keyword evidence="3 6" id="KW-0812">Transmembrane</keyword>
<dbReference type="InterPro" id="IPR051679">
    <property type="entry name" value="DASS-Related_Transporters"/>
</dbReference>
<feature type="transmembrane region" description="Helical" evidence="6">
    <location>
        <begin position="161"/>
        <end position="180"/>
    </location>
</feature>
<feature type="transmembrane region" description="Helical" evidence="6">
    <location>
        <begin position="138"/>
        <end position="155"/>
    </location>
</feature>
<keyword evidence="2" id="KW-1003">Cell membrane</keyword>
<feature type="transmembrane region" description="Helical" evidence="6">
    <location>
        <begin position="344"/>
        <end position="362"/>
    </location>
</feature>
<protein>
    <recommendedName>
        <fullName evidence="9">Basic amino acid antiporter YfcC</fullName>
    </recommendedName>
</protein>
<feature type="transmembrane region" description="Helical" evidence="6">
    <location>
        <begin position="223"/>
        <end position="241"/>
    </location>
</feature>
<keyword evidence="8" id="KW-1185">Reference proteome</keyword>
<feature type="transmembrane region" description="Helical" evidence="6">
    <location>
        <begin position="94"/>
        <end position="117"/>
    </location>
</feature>
<keyword evidence="4 6" id="KW-1133">Transmembrane helix</keyword>
<evidence type="ECO:0000256" key="1">
    <source>
        <dbReference type="ARBA" id="ARBA00004651"/>
    </source>
</evidence>
<feature type="transmembrane region" description="Helical" evidence="6">
    <location>
        <begin position="12"/>
        <end position="31"/>
    </location>
</feature>
<dbReference type="PANTHER" id="PTHR43652">
    <property type="entry name" value="BASIC AMINO ACID ANTIPORTER YFCC-RELATED"/>
    <property type="match status" value="1"/>
</dbReference>
<dbReference type="InterPro" id="IPR018385">
    <property type="entry name" value="C4_dicarb_anaerob_car-like"/>
</dbReference>
<feature type="transmembrane region" description="Helical" evidence="6">
    <location>
        <begin position="279"/>
        <end position="299"/>
    </location>
</feature>
<organism evidence="7 8">
    <name type="scientific">Parendozoicomonas haliclonae</name>
    <dbReference type="NCBI Taxonomy" id="1960125"/>
    <lineage>
        <taxon>Bacteria</taxon>
        <taxon>Pseudomonadati</taxon>
        <taxon>Pseudomonadota</taxon>
        <taxon>Gammaproteobacteria</taxon>
        <taxon>Oceanospirillales</taxon>
        <taxon>Endozoicomonadaceae</taxon>
        <taxon>Parendozoicomonas</taxon>
    </lineage>
</organism>
<feature type="transmembrane region" description="Helical" evidence="6">
    <location>
        <begin position="305"/>
        <end position="323"/>
    </location>
</feature>
<comment type="subcellular location">
    <subcellularLocation>
        <location evidence="1">Cell membrane</location>
        <topology evidence="1">Multi-pass membrane protein</topology>
    </subcellularLocation>
</comment>
<gene>
    <name evidence="7" type="ORF">EHSB41UT_00541</name>
</gene>
<dbReference type="PANTHER" id="PTHR43652:SF2">
    <property type="entry name" value="BASIC AMINO ACID ANTIPORTER YFCC-RELATED"/>
    <property type="match status" value="1"/>
</dbReference>
<dbReference type="Proteomes" id="UP000196573">
    <property type="component" value="Unassembled WGS sequence"/>
</dbReference>
<dbReference type="EMBL" id="FWPT01000001">
    <property type="protein sequence ID" value="SMA35545.1"/>
    <property type="molecule type" value="Genomic_DNA"/>
</dbReference>